<dbReference type="AlphaFoldDB" id="A0A9N9YEH3"/>
<evidence type="ECO:0000313" key="1">
    <source>
        <dbReference type="EMBL" id="CAH0016073.1"/>
    </source>
</evidence>
<proteinExistence type="predicted"/>
<dbReference type="Proteomes" id="UP000696573">
    <property type="component" value="Unassembled WGS sequence"/>
</dbReference>
<name>A0A9N9YEH3_9HYPO</name>
<protein>
    <submittedName>
        <fullName evidence="1">Uncharacterized protein</fullName>
    </submittedName>
</protein>
<dbReference type="EMBL" id="CABFNQ020000459">
    <property type="protein sequence ID" value="CAH0016073.1"/>
    <property type="molecule type" value="Genomic_DNA"/>
</dbReference>
<sequence length="21" mass="2440">MCWDILKRKSFMPPLVGSEMA</sequence>
<reference evidence="1" key="1">
    <citation type="submission" date="2021-10" db="EMBL/GenBank/DDBJ databases">
        <authorList>
            <person name="Piombo E."/>
        </authorList>
    </citation>
    <scope>NUCLEOTIDE SEQUENCE</scope>
</reference>
<organism evidence="1 2">
    <name type="scientific">Clonostachys rhizophaga</name>
    <dbReference type="NCBI Taxonomy" id="160324"/>
    <lineage>
        <taxon>Eukaryota</taxon>
        <taxon>Fungi</taxon>
        <taxon>Dikarya</taxon>
        <taxon>Ascomycota</taxon>
        <taxon>Pezizomycotina</taxon>
        <taxon>Sordariomycetes</taxon>
        <taxon>Hypocreomycetidae</taxon>
        <taxon>Hypocreales</taxon>
        <taxon>Bionectriaceae</taxon>
        <taxon>Clonostachys</taxon>
    </lineage>
</organism>
<comment type="caution">
    <text evidence="1">The sequence shown here is derived from an EMBL/GenBank/DDBJ whole genome shotgun (WGS) entry which is preliminary data.</text>
</comment>
<evidence type="ECO:0000313" key="2">
    <source>
        <dbReference type="Proteomes" id="UP000696573"/>
    </source>
</evidence>
<gene>
    <name evidence="1" type="ORF">CRHIZ90672A_00013510</name>
</gene>
<keyword evidence="2" id="KW-1185">Reference proteome</keyword>
<accession>A0A9N9YEH3</accession>